<sequence>METLKVQAKKENQNFSDFSAVRGKEIFFKELIGKREKKVSCASCHTNDLTKTGENIFTGKKIKPLSPKVNPKRFTNVKKVKKWLRRNFKDVYKREGTALEKGDVLYFMMGVQK</sequence>
<gene>
    <name evidence="6" type="ORF">FJR45_08560</name>
</gene>
<keyword evidence="3 4" id="KW-0408">Iron</keyword>
<evidence type="ECO:0000313" key="7">
    <source>
        <dbReference type="Proteomes" id="UP000593719"/>
    </source>
</evidence>
<protein>
    <submittedName>
        <fullName evidence="6">DUF1924 domain-containing protein</fullName>
    </submittedName>
</protein>
<evidence type="ECO:0000256" key="3">
    <source>
        <dbReference type="ARBA" id="ARBA00023004"/>
    </source>
</evidence>
<keyword evidence="7" id="KW-1185">Reference proteome</keyword>
<evidence type="ECO:0000256" key="1">
    <source>
        <dbReference type="ARBA" id="ARBA00022617"/>
    </source>
</evidence>
<dbReference type="KEGG" id="ssei:FJR45_08560"/>
<dbReference type="Pfam" id="PF09086">
    <property type="entry name" value="DUF1924"/>
    <property type="match status" value="1"/>
</dbReference>
<dbReference type="PROSITE" id="PS51007">
    <property type="entry name" value="CYTC"/>
    <property type="match status" value="1"/>
</dbReference>
<organism evidence="6 7">
    <name type="scientific">Sulfurimonas sediminis</name>
    <dbReference type="NCBI Taxonomy" id="2590020"/>
    <lineage>
        <taxon>Bacteria</taxon>
        <taxon>Pseudomonadati</taxon>
        <taxon>Campylobacterota</taxon>
        <taxon>Epsilonproteobacteria</taxon>
        <taxon>Campylobacterales</taxon>
        <taxon>Sulfurimonadaceae</taxon>
        <taxon>Sulfurimonas</taxon>
    </lineage>
</organism>
<keyword evidence="2 4" id="KW-0479">Metal-binding</keyword>
<dbReference type="Proteomes" id="UP000593719">
    <property type="component" value="Chromosome"/>
</dbReference>
<dbReference type="AlphaFoldDB" id="A0A7M1B7J2"/>
<dbReference type="InterPro" id="IPR009056">
    <property type="entry name" value="Cyt_c-like_dom"/>
</dbReference>
<dbReference type="Gene3D" id="1.10.760.10">
    <property type="entry name" value="Cytochrome c-like domain"/>
    <property type="match status" value="1"/>
</dbReference>
<dbReference type="GO" id="GO:0046872">
    <property type="term" value="F:metal ion binding"/>
    <property type="evidence" value="ECO:0007669"/>
    <property type="project" value="UniProtKB-KW"/>
</dbReference>
<evidence type="ECO:0000259" key="5">
    <source>
        <dbReference type="PROSITE" id="PS51007"/>
    </source>
</evidence>
<accession>A0A7M1B7J2</accession>
<name>A0A7M1B7J2_9BACT</name>
<feature type="domain" description="Cytochrome c" evidence="5">
    <location>
        <begin position="18"/>
        <end position="112"/>
    </location>
</feature>
<evidence type="ECO:0000256" key="2">
    <source>
        <dbReference type="ARBA" id="ARBA00022723"/>
    </source>
</evidence>
<keyword evidence="1 4" id="KW-0349">Heme</keyword>
<dbReference type="GO" id="GO:0020037">
    <property type="term" value="F:heme binding"/>
    <property type="evidence" value="ECO:0007669"/>
    <property type="project" value="InterPro"/>
</dbReference>
<dbReference type="EMBL" id="CP041235">
    <property type="protein sequence ID" value="QOP44738.1"/>
    <property type="molecule type" value="Genomic_DNA"/>
</dbReference>
<dbReference type="InterPro" id="IPR015170">
    <property type="entry name" value="DUF1924_SHP"/>
</dbReference>
<evidence type="ECO:0000256" key="4">
    <source>
        <dbReference type="PROSITE-ProRule" id="PRU00433"/>
    </source>
</evidence>
<dbReference type="InterPro" id="IPR036909">
    <property type="entry name" value="Cyt_c-like_dom_sf"/>
</dbReference>
<reference evidence="6 7" key="1">
    <citation type="submission" date="2019-06" db="EMBL/GenBank/DDBJ databases">
        <title>Sulfurimonas gotlandica sp. nov., a chemoautotrophic and psychrotolerant epsilonproteobacterium isolated from a pelagic redoxcline, and an emended description of the genus Sulfurimonas.</title>
        <authorList>
            <person name="Wang S."/>
            <person name="Jiang L."/>
            <person name="Shao Z."/>
        </authorList>
    </citation>
    <scope>NUCLEOTIDE SEQUENCE [LARGE SCALE GENOMIC DNA]</scope>
    <source>
        <strain evidence="6 7">S2-6</strain>
    </source>
</reference>
<dbReference type="GO" id="GO:0009055">
    <property type="term" value="F:electron transfer activity"/>
    <property type="evidence" value="ECO:0007669"/>
    <property type="project" value="InterPro"/>
</dbReference>
<proteinExistence type="predicted"/>
<evidence type="ECO:0000313" key="6">
    <source>
        <dbReference type="EMBL" id="QOP44738.1"/>
    </source>
</evidence>
<dbReference type="SUPFAM" id="SSF46626">
    <property type="entry name" value="Cytochrome c"/>
    <property type="match status" value="1"/>
</dbReference>